<name>A0AAD8YMB3_9STRA</name>
<comment type="caution">
    <text evidence="2">The sequence shown here is derived from an EMBL/GenBank/DDBJ whole genome shotgun (WGS) entry which is preliminary data.</text>
</comment>
<organism evidence="2 3">
    <name type="scientific">Skeletonema marinoi</name>
    <dbReference type="NCBI Taxonomy" id="267567"/>
    <lineage>
        <taxon>Eukaryota</taxon>
        <taxon>Sar</taxon>
        <taxon>Stramenopiles</taxon>
        <taxon>Ochrophyta</taxon>
        <taxon>Bacillariophyta</taxon>
        <taxon>Coscinodiscophyceae</taxon>
        <taxon>Thalassiosirophycidae</taxon>
        <taxon>Thalassiosirales</taxon>
        <taxon>Skeletonemataceae</taxon>
        <taxon>Skeletonema</taxon>
        <taxon>Skeletonema marinoi-dohrnii complex</taxon>
    </lineage>
</organism>
<dbReference type="PANTHER" id="PTHR21377:SF0">
    <property type="entry name" value="PROTEIN FAM210B, MITOCHONDRIAL"/>
    <property type="match status" value="1"/>
</dbReference>
<gene>
    <name evidence="2" type="ORF">QTG54_001823</name>
</gene>
<dbReference type="GO" id="GO:0005739">
    <property type="term" value="C:mitochondrion"/>
    <property type="evidence" value="ECO:0007669"/>
    <property type="project" value="TreeGrafter"/>
</dbReference>
<accession>A0AAD8YMB3</accession>
<dbReference type="AlphaFoldDB" id="A0AAD8YMB3"/>
<keyword evidence="1" id="KW-0812">Transmembrane</keyword>
<keyword evidence="1" id="KW-0472">Membrane</keyword>
<proteinExistence type="predicted"/>
<dbReference type="Proteomes" id="UP001224775">
    <property type="component" value="Unassembled WGS sequence"/>
</dbReference>
<reference evidence="2" key="1">
    <citation type="submission" date="2023-06" db="EMBL/GenBank/DDBJ databases">
        <title>Survivors Of The Sea: Transcriptome response of Skeletonema marinoi to long-term dormancy.</title>
        <authorList>
            <person name="Pinder M.I.M."/>
            <person name="Kourtchenko O."/>
            <person name="Robertson E.K."/>
            <person name="Larsson T."/>
            <person name="Maumus F."/>
            <person name="Osuna-Cruz C.M."/>
            <person name="Vancaester E."/>
            <person name="Stenow R."/>
            <person name="Vandepoele K."/>
            <person name="Ploug H."/>
            <person name="Bruchert V."/>
            <person name="Godhe A."/>
            <person name="Topel M."/>
        </authorList>
    </citation>
    <scope>NUCLEOTIDE SEQUENCE</scope>
    <source>
        <strain evidence="2">R05AC</strain>
    </source>
</reference>
<dbReference type="EMBL" id="JATAAI010000002">
    <property type="protein sequence ID" value="KAK1747860.1"/>
    <property type="molecule type" value="Genomic_DNA"/>
</dbReference>
<protein>
    <submittedName>
        <fullName evidence="2">DUF1279 domain-containing protein</fullName>
    </submittedName>
</protein>
<sequence>MLLATGVRGAMKGRPMASLLGQSLPCRNTVNGGAVKPAKILLCTHHYSTIPMHKFQSSYSMPSQTQIQSMRASSSFSALPPDEEQAEKERVASLTQYQKEMELRQLDSELARLQTLRGINTGELYTLRGKFKMLSRDYGMGFLAWYWSVWFATAGLSYVAIEVGGVDPFMVAAKVESFLGWEADAIAGKLDPTLGQIGLVIAVNECLEPLRLPFVVMTTKPVVNFFTKRS</sequence>
<dbReference type="PANTHER" id="PTHR21377">
    <property type="entry name" value="PROTEIN FAM210B, MITOCHONDRIAL"/>
    <property type="match status" value="1"/>
</dbReference>
<evidence type="ECO:0000313" key="3">
    <source>
        <dbReference type="Proteomes" id="UP001224775"/>
    </source>
</evidence>
<feature type="transmembrane region" description="Helical" evidence="1">
    <location>
        <begin position="138"/>
        <end position="161"/>
    </location>
</feature>
<keyword evidence="1" id="KW-1133">Transmembrane helix</keyword>
<keyword evidence="3" id="KW-1185">Reference proteome</keyword>
<dbReference type="InterPro" id="IPR045866">
    <property type="entry name" value="FAM210A/B-like"/>
</dbReference>
<evidence type="ECO:0000256" key="1">
    <source>
        <dbReference type="SAM" id="Phobius"/>
    </source>
</evidence>
<evidence type="ECO:0000313" key="2">
    <source>
        <dbReference type="EMBL" id="KAK1747860.1"/>
    </source>
</evidence>